<protein>
    <submittedName>
        <fullName evidence="6">Transient receptor potential cation channel subfamily M member 2-like</fullName>
    </submittedName>
</protein>
<dbReference type="Pfam" id="PF25508">
    <property type="entry name" value="TRPM2"/>
    <property type="match status" value="1"/>
</dbReference>
<dbReference type="EMBL" id="REGN01005865">
    <property type="protein sequence ID" value="RNA11751.1"/>
    <property type="molecule type" value="Genomic_DNA"/>
</dbReference>
<dbReference type="PANTHER" id="PTHR13800:SF12">
    <property type="entry name" value="TRANSIENT RECEPTOR POTENTIAL CATION CHANNEL SUBFAMILY M MEMBER-LIKE 2"/>
    <property type="match status" value="1"/>
</dbReference>
<dbReference type="OrthoDB" id="10068395at2759"/>
<dbReference type="PANTHER" id="PTHR13800">
    <property type="entry name" value="TRANSIENT RECEPTOR POTENTIAL CATION CHANNEL, SUBFAMILY M, MEMBER 6"/>
    <property type="match status" value="1"/>
</dbReference>
<accession>A0A3M7QL35</accession>
<dbReference type="GO" id="GO:0099604">
    <property type="term" value="F:ligand-gated calcium channel activity"/>
    <property type="evidence" value="ECO:0007669"/>
    <property type="project" value="TreeGrafter"/>
</dbReference>
<evidence type="ECO:0000256" key="4">
    <source>
        <dbReference type="ARBA" id="ARBA00023136"/>
    </source>
</evidence>
<sequence length="266" mass="31420">MRNYCNYNFFDNVLETQIHGFVNHKKTSSLCYSLKQLDSPEKTNSYDDLKKDISRILEKNNRESVSILEFDPRAVQQKSRNFKILSIFLKANPKHKVAELCLSWNRCDIARLALFNDEIPDNMDMYQDLMLNALLNNQVEFVNLLLENGFSLKNFLTYDRFIKLYARKLSQDSLITKLFRKLLNKDTNIHFDSIDFKSIGQCIQKLVDNLFKHEFTSDDFEKFLSQLSGEDLTIEKLNNPEYHLFIFNILLGRQRLSEIFWIQGEA</sequence>
<dbReference type="GO" id="GO:0005886">
    <property type="term" value="C:plasma membrane"/>
    <property type="evidence" value="ECO:0007669"/>
    <property type="project" value="TreeGrafter"/>
</dbReference>
<keyword evidence="7" id="KW-1185">Reference proteome</keyword>
<evidence type="ECO:0000313" key="6">
    <source>
        <dbReference type="EMBL" id="RNA11751.1"/>
    </source>
</evidence>
<evidence type="ECO:0000256" key="3">
    <source>
        <dbReference type="ARBA" id="ARBA00022989"/>
    </source>
</evidence>
<keyword evidence="3" id="KW-1133">Transmembrane helix</keyword>
<comment type="subcellular location">
    <subcellularLocation>
        <location evidence="1">Membrane</location>
        <topology evidence="1">Multi-pass membrane protein</topology>
    </subcellularLocation>
</comment>
<dbReference type="InterPro" id="IPR050927">
    <property type="entry name" value="TRPM"/>
</dbReference>
<organism evidence="6 7">
    <name type="scientific">Brachionus plicatilis</name>
    <name type="common">Marine rotifer</name>
    <name type="synonym">Brachionus muelleri</name>
    <dbReference type="NCBI Taxonomy" id="10195"/>
    <lineage>
        <taxon>Eukaryota</taxon>
        <taxon>Metazoa</taxon>
        <taxon>Spiralia</taxon>
        <taxon>Gnathifera</taxon>
        <taxon>Rotifera</taxon>
        <taxon>Eurotatoria</taxon>
        <taxon>Monogononta</taxon>
        <taxon>Pseudotrocha</taxon>
        <taxon>Ploima</taxon>
        <taxon>Brachionidae</taxon>
        <taxon>Brachionus</taxon>
    </lineage>
</organism>
<reference evidence="6 7" key="1">
    <citation type="journal article" date="2018" name="Sci. Rep.">
        <title>Genomic signatures of local adaptation to the degree of environmental predictability in rotifers.</title>
        <authorList>
            <person name="Franch-Gras L."/>
            <person name="Hahn C."/>
            <person name="Garcia-Roger E.M."/>
            <person name="Carmona M.J."/>
            <person name="Serra M."/>
            <person name="Gomez A."/>
        </authorList>
    </citation>
    <scope>NUCLEOTIDE SEQUENCE [LARGE SCALE GENOMIC DNA]</scope>
    <source>
        <strain evidence="6">HYR1</strain>
    </source>
</reference>
<gene>
    <name evidence="6" type="ORF">BpHYR1_042594</name>
</gene>
<keyword evidence="6" id="KW-0675">Receptor</keyword>
<name>A0A3M7QL35_BRAPC</name>
<dbReference type="STRING" id="10195.A0A3M7QL35"/>
<evidence type="ECO:0000256" key="1">
    <source>
        <dbReference type="ARBA" id="ARBA00004141"/>
    </source>
</evidence>
<proteinExistence type="predicted"/>
<feature type="domain" description="TRPM-like" evidence="5">
    <location>
        <begin position="114"/>
        <end position="264"/>
    </location>
</feature>
<evidence type="ECO:0000256" key="2">
    <source>
        <dbReference type="ARBA" id="ARBA00022692"/>
    </source>
</evidence>
<comment type="caution">
    <text evidence="6">The sequence shown here is derived from an EMBL/GenBank/DDBJ whole genome shotgun (WGS) entry which is preliminary data.</text>
</comment>
<dbReference type="Proteomes" id="UP000276133">
    <property type="component" value="Unassembled WGS sequence"/>
</dbReference>
<dbReference type="InterPro" id="IPR057366">
    <property type="entry name" value="TRPM-like"/>
</dbReference>
<evidence type="ECO:0000313" key="7">
    <source>
        <dbReference type="Proteomes" id="UP000276133"/>
    </source>
</evidence>
<keyword evidence="2" id="KW-0812">Transmembrane</keyword>
<dbReference type="AlphaFoldDB" id="A0A3M7QL35"/>
<keyword evidence="4" id="KW-0472">Membrane</keyword>
<evidence type="ECO:0000259" key="5">
    <source>
        <dbReference type="Pfam" id="PF25508"/>
    </source>
</evidence>